<dbReference type="PANTHER" id="PTHR19271">
    <property type="entry name" value="CYTOCHROME B"/>
    <property type="match status" value="1"/>
</dbReference>
<geneLocation type="mitochondrion" evidence="22"/>
<dbReference type="Pfam" id="PF00032">
    <property type="entry name" value="Cytochrom_B_C"/>
    <property type="match status" value="1"/>
</dbReference>
<feature type="transmembrane region" description="Helical" evidence="19">
    <location>
        <begin position="230"/>
        <end position="250"/>
    </location>
</feature>
<dbReference type="InterPro" id="IPR005797">
    <property type="entry name" value="Cyt_b/b6_N"/>
</dbReference>
<keyword evidence="8 19" id="KW-0812">Transmembrane</keyword>
<feature type="transmembrane region" description="Helical" evidence="19">
    <location>
        <begin position="350"/>
        <end position="372"/>
    </location>
</feature>
<evidence type="ECO:0000313" key="22">
    <source>
        <dbReference type="EMBL" id="QTH31105.1"/>
    </source>
</evidence>
<feature type="transmembrane region" description="Helical" evidence="19">
    <location>
        <begin position="179"/>
        <end position="201"/>
    </location>
</feature>
<keyword evidence="15 19" id="KW-0496">Mitochondrion</keyword>
<accession>A0A8A5Y8S5</accession>
<dbReference type="GO" id="GO:0045275">
    <property type="term" value="C:respiratory chain complex III"/>
    <property type="evidence" value="ECO:0007669"/>
    <property type="project" value="InterPro"/>
</dbReference>
<dbReference type="InterPro" id="IPR048259">
    <property type="entry name" value="Cytochrome_b_N_euk/bac"/>
</dbReference>
<feature type="transmembrane region" description="Helical" evidence="19">
    <location>
        <begin position="320"/>
        <end position="344"/>
    </location>
</feature>
<evidence type="ECO:0000256" key="6">
    <source>
        <dbReference type="ARBA" id="ARBA00022617"/>
    </source>
</evidence>
<protein>
    <recommendedName>
        <fullName evidence="4 19">Cytochrome b</fullName>
    </recommendedName>
</protein>
<dbReference type="CDD" id="cd00284">
    <property type="entry name" value="Cytochrome_b_N"/>
    <property type="match status" value="1"/>
</dbReference>
<dbReference type="PROSITE" id="PS51002">
    <property type="entry name" value="CYTB_NTER"/>
    <property type="match status" value="1"/>
</dbReference>
<keyword evidence="9 18" id="KW-0479">Metal-binding</keyword>
<evidence type="ECO:0000256" key="18">
    <source>
        <dbReference type="PIRSR" id="PIRSR038885-2"/>
    </source>
</evidence>
<comment type="function">
    <text evidence="1 19">Component of the ubiquinol-cytochrome c reductase complex (complex III or cytochrome b-c1 complex) that is part of the mitochondrial respiratory chain. The b-c1 complex mediates electron transfer from ubiquinol to cytochrome c. Contributes to the generation of a proton gradient across the mitochondrial membrane that is then used for ATP synthesis.</text>
</comment>
<dbReference type="SUPFAM" id="SSF81342">
    <property type="entry name" value="Transmembrane di-heme cytochromes"/>
    <property type="match status" value="1"/>
</dbReference>
<keyword evidence="11 19" id="KW-0249">Electron transport</keyword>
<evidence type="ECO:0000256" key="19">
    <source>
        <dbReference type="RuleBase" id="RU362117"/>
    </source>
</evidence>
<name>A0A8A5Y8S5_9ARAC</name>
<keyword evidence="13 18" id="KW-0408">Iron</keyword>
<dbReference type="InterPro" id="IPR036150">
    <property type="entry name" value="Cyt_b/b6_C_sf"/>
</dbReference>
<comment type="cofactor">
    <cofactor evidence="19">
        <name>heme b</name>
        <dbReference type="ChEBI" id="CHEBI:60344"/>
    </cofactor>
    <text evidence="19">Binds 2 heme groups non-covalently.</text>
</comment>
<evidence type="ECO:0000256" key="3">
    <source>
        <dbReference type="ARBA" id="ARBA00011649"/>
    </source>
</evidence>
<dbReference type="InterPro" id="IPR048260">
    <property type="entry name" value="Cytochrome_b_C_euk/bac"/>
</dbReference>
<evidence type="ECO:0000256" key="16">
    <source>
        <dbReference type="ARBA" id="ARBA00023136"/>
    </source>
</evidence>
<dbReference type="EMBL" id="MT832081">
    <property type="protein sequence ID" value="QTH31105.1"/>
    <property type="molecule type" value="Genomic_DNA"/>
</dbReference>
<evidence type="ECO:0000259" key="20">
    <source>
        <dbReference type="PROSITE" id="PS51002"/>
    </source>
</evidence>
<comment type="subunit">
    <text evidence="3">The main subunits of complex b-c1 are: cytochrome b, cytochrome c1 and the Rieske protein.</text>
</comment>
<keyword evidence="10" id="KW-0999">Mitochondrion inner membrane</keyword>
<feature type="transmembrane region" description="Helical" evidence="19">
    <location>
        <begin position="34"/>
        <end position="57"/>
    </location>
</feature>
<dbReference type="InterPro" id="IPR005798">
    <property type="entry name" value="Cyt_b/b6_C"/>
</dbReference>
<evidence type="ECO:0000256" key="13">
    <source>
        <dbReference type="ARBA" id="ARBA00023004"/>
    </source>
</evidence>
<dbReference type="InterPro" id="IPR030689">
    <property type="entry name" value="Cytochrome_b"/>
</dbReference>
<dbReference type="GO" id="GO:0008121">
    <property type="term" value="F:quinol-cytochrome-c reductase activity"/>
    <property type="evidence" value="ECO:0007669"/>
    <property type="project" value="InterPro"/>
</dbReference>
<keyword evidence="7 19" id="KW-0679">Respiratory chain</keyword>
<evidence type="ECO:0000256" key="2">
    <source>
        <dbReference type="ARBA" id="ARBA00004448"/>
    </source>
</evidence>
<organism evidence="22">
    <name type="scientific">Atypus karschi</name>
    <dbReference type="NCBI Taxonomy" id="2337319"/>
    <lineage>
        <taxon>Eukaryota</taxon>
        <taxon>Metazoa</taxon>
        <taxon>Ecdysozoa</taxon>
        <taxon>Arthropoda</taxon>
        <taxon>Chelicerata</taxon>
        <taxon>Arachnida</taxon>
        <taxon>Araneae</taxon>
        <taxon>Mygalomorphae</taxon>
        <taxon>Atypoidea</taxon>
        <taxon>Atypidae</taxon>
        <taxon>Atypus</taxon>
    </lineage>
</organism>
<feature type="domain" description="Cytochrome b/b6 N-terminal region profile" evidence="20">
    <location>
        <begin position="1"/>
        <end position="210"/>
    </location>
</feature>
<evidence type="ECO:0000256" key="15">
    <source>
        <dbReference type="ARBA" id="ARBA00023128"/>
    </source>
</evidence>
<dbReference type="CDD" id="cd00290">
    <property type="entry name" value="cytochrome_b_C"/>
    <property type="match status" value="1"/>
</dbReference>
<dbReference type="PROSITE" id="PS51003">
    <property type="entry name" value="CYTB_CTER"/>
    <property type="match status" value="1"/>
</dbReference>
<dbReference type="PIRSF" id="PIRSF038885">
    <property type="entry name" value="COB"/>
    <property type="match status" value="1"/>
</dbReference>
<dbReference type="GO" id="GO:0016491">
    <property type="term" value="F:oxidoreductase activity"/>
    <property type="evidence" value="ECO:0007669"/>
    <property type="project" value="UniProtKB-UniRule"/>
</dbReference>
<keyword evidence="16 19" id="KW-0472">Membrane</keyword>
<evidence type="ECO:0000256" key="4">
    <source>
        <dbReference type="ARBA" id="ARBA00013531"/>
    </source>
</evidence>
<feature type="binding site" description="axial binding residue" evidence="18">
    <location>
        <position position="84"/>
    </location>
    <ligand>
        <name>heme b</name>
        <dbReference type="ChEBI" id="CHEBI:60344"/>
        <label>b562</label>
    </ligand>
    <ligandPart>
        <name>Fe</name>
        <dbReference type="ChEBI" id="CHEBI:18248"/>
    </ligandPart>
</feature>
<dbReference type="GO" id="GO:0046872">
    <property type="term" value="F:metal ion binding"/>
    <property type="evidence" value="ECO:0007669"/>
    <property type="project" value="UniProtKB-UniRule"/>
</dbReference>
<dbReference type="Pfam" id="PF00033">
    <property type="entry name" value="Cytochrome_B"/>
    <property type="match status" value="1"/>
</dbReference>
<gene>
    <name evidence="22" type="primary">cob</name>
</gene>
<evidence type="ECO:0000256" key="9">
    <source>
        <dbReference type="ARBA" id="ARBA00022723"/>
    </source>
</evidence>
<keyword evidence="5 19" id="KW-0813">Transport</keyword>
<evidence type="ECO:0000256" key="12">
    <source>
        <dbReference type="ARBA" id="ARBA00022989"/>
    </source>
</evidence>
<feature type="transmembrane region" description="Helical" evidence="19">
    <location>
        <begin position="285"/>
        <end position="308"/>
    </location>
</feature>
<feature type="transmembrane region" description="Helical" evidence="19">
    <location>
        <begin position="78"/>
        <end position="99"/>
    </location>
</feature>
<evidence type="ECO:0000256" key="17">
    <source>
        <dbReference type="PIRSR" id="PIRSR038885-1"/>
    </source>
</evidence>
<evidence type="ECO:0000256" key="11">
    <source>
        <dbReference type="ARBA" id="ARBA00022982"/>
    </source>
</evidence>
<evidence type="ECO:0000259" key="21">
    <source>
        <dbReference type="PROSITE" id="PS51003"/>
    </source>
</evidence>
<dbReference type="AlphaFoldDB" id="A0A8A5Y8S5"/>
<feature type="binding site" description="axial binding residue" evidence="18">
    <location>
        <position position="197"/>
    </location>
    <ligand>
        <name>heme b</name>
        <dbReference type="ChEBI" id="CHEBI:60344"/>
        <label>b566</label>
    </ligand>
    <ligandPart>
        <name>Fe</name>
        <dbReference type="ChEBI" id="CHEBI:18248"/>
    </ligandPart>
</feature>
<keyword evidence="12 19" id="KW-1133">Transmembrane helix</keyword>
<proteinExistence type="inferred from homology"/>
<evidence type="ECO:0000256" key="1">
    <source>
        <dbReference type="ARBA" id="ARBA00002566"/>
    </source>
</evidence>
<evidence type="ECO:0000256" key="10">
    <source>
        <dbReference type="ARBA" id="ARBA00022792"/>
    </source>
</evidence>
<evidence type="ECO:0000256" key="5">
    <source>
        <dbReference type="ARBA" id="ARBA00022448"/>
    </source>
</evidence>
<dbReference type="InterPro" id="IPR016174">
    <property type="entry name" value="Di-haem_cyt_TM"/>
</dbReference>
<feature type="transmembrane region" description="Helical" evidence="19">
    <location>
        <begin position="141"/>
        <end position="159"/>
    </location>
</feature>
<evidence type="ECO:0000256" key="14">
    <source>
        <dbReference type="ARBA" id="ARBA00023075"/>
    </source>
</evidence>
<dbReference type="SUPFAM" id="SSF81648">
    <property type="entry name" value="a domain/subunit of cytochrome bc1 complex (Ubiquinol-cytochrome c reductase)"/>
    <property type="match status" value="1"/>
</dbReference>
<feature type="binding site" description="axial binding residue" evidence="18">
    <location>
        <position position="98"/>
    </location>
    <ligand>
        <name>heme b</name>
        <dbReference type="ChEBI" id="CHEBI:60344"/>
        <label>b566</label>
    </ligand>
    <ligandPart>
        <name>Fe</name>
        <dbReference type="ChEBI" id="CHEBI:18248"/>
    </ligandPart>
</feature>
<dbReference type="PANTHER" id="PTHR19271:SF16">
    <property type="entry name" value="CYTOCHROME B"/>
    <property type="match status" value="1"/>
</dbReference>
<dbReference type="GO" id="GO:0005743">
    <property type="term" value="C:mitochondrial inner membrane"/>
    <property type="evidence" value="ECO:0007669"/>
    <property type="project" value="UniProtKB-SubCell"/>
</dbReference>
<comment type="cofactor">
    <cofactor evidence="18">
        <name>heme</name>
        <dbReference type="ChEBI" id="CHEBI:30413"/>
    </cofactor>
    <text evidence="18">Binds 2 heme groups non-covalently.</text>
</comment>
<feature type="transmembrane region" description="Helical" evidence="19">
    <location>
        <begin position="114"/>
        <end position="134"/>
    </location>
</feature>
<comment type="subcellular location">
    <subcellularLocation>
        <location evidence="2">Mitochondrion inner membrane</location>
        <topology evidence="2">Multi-pass membrane protein</topology>
    </subcellularLocation>
</comment>
<keyword evidence="14" id="KW-0830">Ubiquinone</keyword>
<keyword evidence="6 18" id="KW-0349">Heme</keyword>
<feature type="binding site" description="axial binding residue" evidence="18">
    <location>
        <position position="183"/>
    </location>
    <ligand>
        <name>heme b</name>
        <dbReference type="ChEBI" id="CHEBI:60344"/>
        <label>b562</label>
    </ligand>
    <ligandPart>
        <name>Fe</name>
        <dbReference type="ChEBI" id="CHEBI:18248"/>
    </ligandPart>
</feature>
<feature type="domain" description="Cytochrome b/b6 C-terminal region profile" evidence="21">
    <location>
        <begin position="211"/>
        <end position="377"/>
    </location>
</feature>
<sequence length="377" mass="44196">MKKMIREKEVMIKILSDGLIDFPSPSSISFMWNFGFMLGLFLVFQILTGLFLAFHYVGDMNLAFQSIIHLMRDVNSGWVIRIIHSNGASMFFLFLNFHLGRGIYYGSFWMSKVWFSGVSIYLVSMMVAFLGYVLPWGQMSFWAATVITNLLSAIPIIGVDMVNWIWGGYAVSGPTLTRFFSFHFISPFVLMVLVVVHLVMLHEKGSSNPLGLNSNKDKISFHPYFSMKDMLGLFMFLFFLFFISLEYPYMFMDSENFIYFNPMLTPIHIQPEWYFLFAYTILRSIYSKVGGVLALVFSVMIYYLFPFFSKSKLQFKSFYFFYKVMFWVLVVDWMVLTWIGMMLVEYPYVMLGQIFSTIYFLSLMFLFLVSMIQDKLI</sequence>
<evidence type="ECO:0000256" key="7">
    <source>
        <dbReference type="ARBA" id="ARBA00022660"/>
    </source>
</evidence>
<dbReference type="GO" id="GO:0006122">
    <property type="term" value="P:mitochondrial electron transport, ubiquinol to cytochrome c"/>
    <property type="evidence" value="ECO:0007669"/>
    <property type="project" value="TreeGrafter"/>
</dbReference>
<dbReference type="Gene3D" id="1.20.810.10">
    <property type="entry name" value="Cytochrome Bc1 Complex, Chain C"/>
    <property type="match status" value="1"/>
</dbReference>
<feature type="binding site" evidence="17">
    <location>
        <position position="202"/>
    </location>
    <ligand>
        <name>a ubiquinone</name>
        <dbReference type="ChEBI" id="CHEBI:16389"/>
    </ligand>
</feature>
<dbReference type="InterPro" id="IPR027387">
    <property type="entry name" value="Cytb/b6-like_sf"/>
</dbReference>
<comment type="similarity">
    <text evidence="19">Belongs to the cytochrome b family.</text>
</comment>
<evidence type="ECO:0000256" key="8">
    <source>
        <dbReference type="ARBA" id="ARBA00022692"/>
    </source>
</evidence>
<reference evidence="22" key="1">
    <citation type="submission" date="2020-08" db="EMBL/GenBank/DDBJ databases">
        <authorList>
            <person name="He A.A."/>
            <person name="Guo J.J."/>
            <person name="Huang Z.Z."/>
            <person name="Liu J.J."/>
            <person name="Xu X.X."/>
        </authorList>
    </citation>
    <scope>NUCLEOTIDE SEQUENCE</scope>
</reference>